<dbReference type="Pfam" id="PF13702">
    <property type="entry name" value="Lysozyme_like"/>
    <property type="match status" value="1"/>
</dbReference>
<feature type="compositionally biased region" description="Basic and acidic residues" evidence="1">
    <location>
        <begin position="22"/>
        <end position="53"/>
    </location>
</feature>
<gene>
    <name evidence="5" type="ORF">SAMN02745243_00254</name>
</gene>
<sequence>MRDIKTKEHSREPKTRNPIARNPKELLRKTVSLTKEKTEQASPGKDSDTHEESATEYASGKLESTEKWIGTKAGEAAQRAGQKAVKTSYERIRQRKRGEDTVQESKEAADAASEVFKTSNRSSAENTFTPQAGRKVDKMPKETVSHAAEQGKIRIKQNKDRFPSMMGKYRIKKDARIVKTSAIRGKPIKQTTGCMQVGQAAKGMHTAAQSTERSVQAVNNTVKGTKATAKGAAAVGRAAVTAVRSLFAALGTVGGGIALFLLLILGVIGGAAFLGDTSSAEPLSAEVLAYTPAIQKYASQYGIPEYVSVLQAVMMQESGGRGLDPMQSSECPYNTRYPNRPNAIQEPEYSIEVGVRYYASCVQEAGCDSPYDRDKLKLSLQGYNYGNGYITWAIRNHGGYSEANALQFSQQQAASHGWARYGDPQYVPHVLRYYSGGNLFAGLFGNGQIVTTAKAQLGNEGGQKFWSWYGFQGRVEWCACFVSWCADQSGLISSGEVLKFAYCPTGVEWFKSQGRWQDRGYTPTPGTIIFFDWNQDGISDHVGIVEKCEKEVVYTIEGNSSDAVRGRSYDVDSSSIMGYGMTT</sequence>
<dbReference type="Pfam" id="PF05257">
    <property type="entry name" value="CHAP"/>
    <property type="match status" value="1"/>
</dbReference>
<keyword evidence="2" id="KW-0812">Transmembrane</keyword>
<protein>
    <submittedName>
        <fullName evidence="5">CHAP domain-containing protein</fullName>
    </submittedName>
</protein>
<accession>A0A1M6I720</accession>
<evidence type="ECO:0000256" key="2">
    <source>
        <dbReference type="SAM" id="Phobius"/>
    </source>
</evidence>
<evidence type="ECO:0000313" key="5">
    <source>
        <dbReference type="EMBL" id="SHJ30239.1"/>
    </source>
</evidence>
<proteinExistence type="predicted"/>
<feature type="compositionally biased region" description="Basic and acidic residues" evidence="1">
    <location>
        <begin position="1"/>
        <end position="15"/>
    </location>
</feature>
<dbReference type="Proteomes" id="UP000184301">
    <property type="component" value="Unassembled WGS sequence"/>
</dbReference>
<reference evidence="5 6" key="1">
    <citation type="submission" date="2016-11" db="EMBL/GenBank/DDBJ databases">
        <authorList>
            <person name="Jaros S."/>
            <person name="Januszkiewicz K."/>
            <person name="Wedrychowicz H."/>
        </authorList>
    </citation>
    <scope>NUCLEOTIDE SEQUENCE [LARGE SCALE GENOMIC DNA]</scope>
    <source>
        <strain evidence="5 6">DSM 15480</strain>
    </source>
</reference>
<name>A0A1M6I720_9FIRM</name>
<dbReference type="Gene3D" id="1.10.530.10">
    <property type="match status" value="1"/>
</dbReference>
<evidence type="ECO:0000259" key="3">
    <source>
        <dbReference type="Pfam" id="PF05257"/>
    </source>
</evidence>
<dbReference type="OrthoDB" id="9812962at2"/>
<keyword evidence="6" id="KW-1185">Reference proteome</keyword>
<dbReference type="AlphaFoldDB" id="A0A1M6I720"/>
<evidence type="ECO:0000256" key="1">
    <source>
        <dbReference type="SAM" id="MobiDB-lite"/>
    </source>
</evidence>
<dbReference type="EMBL" id="FQZY01000006">
    <property type="protein sequence ID" value="SHJ30239.1"/>
    <property type="molecule type" value="Genomic_DNA"/>
</dbReference>
<feature type="compositionally biased region" description="Basic and acidic residues" evidence="1">
    <location>
        <begin position="134"/>
        <end position="148"/>
    </location>
</feature>
<dbReference type="InterPro" id="IPR038765">
    <property type="entry name" value="Papain-like_cys_pep_sf"/>
</dbReference>
<dbReference type="InterPro" id="IPR007921">
    <property type="entry name" value="CHAP_dom"/>
</dbReference>
<keyword evidence="2" id="KW-0472">Membrane</keyword>
<feature type="domain" description="Peptidase C51" evidence="3">
    <location>
        <begin position="474"/>
        <end position="559"/>
    </location>
</feature>
<feature type="transmembrane region" description="Helical" evidence="2">
    <location>
        <begin position="246"/>
        <end position="274"/>
    </location>
</feature>
<organism evidence="5 6">
    <name type="scientific">Hespellia stercorisuis DSM 15480</name>
    <dbReference type="NCBI Taxonomy" id="1121950"/>
    <lineage>
        <taxon>Bacteria</taxon>
        <taxon>Bacillati</taxon>
        <taxon>Bacillota</taxon>
        <taxon>Clostridia</taxon>
        <taxon>Lachnospirales</taxon>
        <taxon>Lachnospiraceae</taxon>
        <taxon>Hespellia</taxon>
    </lineage>
</organism>
<dbReference type="STRING" id="1121950.SAMN02745243_00254"/>
<feature type="compositionally biased region" description="Polar residues" evidence="1">
    <location>
        <begin position="116"/>
        <end position="130"/>
    </location>
</feature>
<dbReference type="InterPro" id="IPR047194">
    <property type="entry name" value="CwlT-like_lysozyme"/>
</dbReference>
<keyword evidence="2" id="KW-1133">Transmembrane helix</keyword>
<feature type="region of interest" description="Disordered" evidence="1">
    <location>
        <begin position="1"/>
        <end position="148"/>
    </location>
</feature>
<evidence type="ECO:0000313" key="6">
    <source>
        <dbReference type="Proteomes" id="UP000184301"/>
    </source>
</evidence>
<feature type="domain" description="CwlT-like lysozyme" evidence="4">
    <location>
        <begin position="285"/>
        <end position="437"/>
    </location>
</feature>
<dbReference type="SUPFAM" id="SSF53955">
    <property type="entry name" value="Lysozyme-like"/>
    <property type="match status" value="1"/>
</dbReference>
<evidence type="ECO:0000259" key="4">
    <source>
        <dbReference type="Pfam" id="PF13702"/>
    </source>
</evidence>
<dbReference type="CDD" id="cd16891">
    <property type="entry name" value="CwlT-like"/>
    <property type="match status" value="1"/>
</dbReference>
<feature type="compositionally biased region" description="Basic and acidic residues" evidence="1">
    <location>
        <begin position="88"/>
        <end position="109"/>
    </location>
</feature>
<dbReference type="RefSeq" id="WP_073104020.1">
    <property type="nucleotide sequence ID" value="NZ_FQZY01000006.1"/>
</dbReference>
<dbReference type="SUPFAM" id="SSF54001">
    <property type="entry name" value="Cysteine proteinases"/>
    <property type="match status" value="1"/>
</dbReference>
<dbReference type="InterPro" id="IPR023346">
    <property type="entry name" value="Lysozyme-like_dom_sf"/>
</dbReference>